<name>A0AB38C544_9BURK</name>
<dbReference type="RefSeq" id="WP_072453381.1">
    <property type="nucleotide sequence ID" value="NZ_FPKH01000001.1"/>
</dbReference>
<dbReference type="AlphaFoldDB" id="A0AB38C544"/>
<proteinExistence type="predicted"/>
<sequence>MLFDFWRDLSIDDKMHPLDVPLLGQNASVFQTTLPPGHVNGRLKDAPVVACYLNPGYEAEDSELAQSDDAKRALFEQIRGESNFPMQFAGWRKWYLERVGRIDLPPEQLASTVAVFNVLAYASKNSKKVKRSLVKKLPSCIMARRHLHEVLIPEALRGDRFLVIARGAWAWQIDRSIECETIRFAPNPVGGHFGPAIGAEITRWLDFKKLSAR</sequence>
<reference evidence="1 2" key="1">
    <citation type="submission" date="2016-11" db="EMBL/GenBank/DDBJ databases">
        <authorList>
            <person name="Varghese N."/>
            <person name="Submissions S."/>
        </authorList>
    </citation>
    <scope>NUCLEOTIDE SEQUENCE [LARGE SCALE GENOMIC DNA]</scope>
    <source>
        <strain evidence="1 2">NFR18</strain>
    </source>
</reference>
<accession>A0AB38C544</accession>
<dbReference type="Proteomes" id="UP000182489">
    <property type="component" value="Unassembled WGS sequence"/>
</dbReference>
<evidence type="ECO:0000313" key="2">
    <source>
        <dbReference type="Proteomes" id="UP000182489"/>
    </source>
</evidence>
<gene>
    <name evidence="1" type="ORF">SAMN03097694_1527</name>
</gene>
<protein>
    <submittedName>
        <fullName evidence="1">Uncharacterized protein</fullName>
    </submittedName>
</protein>
<comment type="caution">
    <text evidence="1">The sequence shown here is derived from an EMBL/GenBank/DDBJ whole genome shotgun (WGS) entry which is preliminary data.</text>
</comment>
<dbReference type="EMBL" id="FPKH01000001">
    <property type="protein sequence ID" value="SFX29942.1"/>
    <property type="molecule type" value="Genomic_DNA"/>
</dbReference>
<organism evidence="1 2">
    <name type="scientific">Janthinobacterium lividum</name>
    <dbReference type="NCBI Taxonomy" id="29581"/>
    <lineage>
        <taxon>Bacteria</taxon>
        <taxon>Pseudomonadati</taxon>
        <taxon>Pseudomonadota</taxon>
        <taxon>Betaproteobacteria</taxon>
        <taxon>Burkholderiales</taxon>
        <taxon>Oxalobacteraceae</taxon>
        <taxon>Janthinobacterium</taxon>
    </lineage>
</organism>
<evidence type="ECO:0000313" key="1">
    <source>
        <dbReference type="EMBL" id="SFX29942.1"/>
    </source>
</evidence>